<evidence type="ECO:0000313" key="1">
    <source>
        <dbReference type="Proteomes" id="UP001732720"/>
    </source>
</evidence>
<protein>
    <submittedName>
        <fullName evidence="2">Pyrethroid hydrolase Ces2e-like</fullName>
    </submittedName>
</protein>
<sequence>MGSTHDGSIITATENAVVNTIQYGLGILGFFRPGLSQPHQEHSHRAGRGSLVHVKGTDVGVHTFLGIPFAKPPLGLLRFAPPEPAAPWSGVMVWIHGGALVAGMASSYDASILAATENVVVVAIQYRLSVLSFFSTGDQHTSGNQGSLDQVAPLHCVQKNITHFGGNPARDTIIGESAGGTSVSSLVMSPISQRLFHDAIMESGEALLPDLISSSFEVVYTVTFQDHTWMVDGAFLSRHPQELLVSADFQPVPSIIGVNTDEFGFILPNYLGYSETIKEINRGTLPAIMESTTANMVSEDPGLEAIGEISQDILLVQPVVPGSHAPVYFYEFQHQSSIFKDIRPPHVKADHGDEVSFVFRYFLNSKSDFTEEEELLSRRMMKYWANFARNGNPNSGDLPNWPRLHHDEQYLKLDMQPALGQALKADRLQFWTKTLPRKIAELTGPKKNH</sequence>
<evidence type="ECO:0000313" key="2">
    <source>
        <dbReference type="RefSeq" id="XP_073913029.1"/>
    </source>
</evidence>
<dbReference type="Proteomes" id="UP001732720">
    <property type="component" value="Chromosome 15"/>
</dbReference>
<reference evidence="2" key="1">
    <citation type="submission" date="2025-08" db="UniProtKB">
        <authorList>
            <consortium name="RefSeq"/>
        </authorList>
    </citation>
    <scope>IDENTIFICATION</scope>
</reference>
<proteinExistence type="predicted"/>
<organism evidence="1 2">
    <name type="scientific">Castor canadensis</name>
    <name type="common">American beaver</name>
    <dbReference type="NCBI Taxonomy" id="51338"/>
    <lineage>
        <taxon>Eukaryota</taxon>
        <taxon>Metazoa</taxon>
        <taxon>Chordata</taxon>
        <taxon>Craniata</taxon>
        <taxon>Vertebrata</taxon>
        <taxon>Euteleostomi</taxon>
        <taxon>Mammalia</taxon>
        <taxon>Eutheria</taxon>
        <taxon>Euarchontoglires</taxon>
        <taxon>Glires</taxon>
        <taxon>Rodentia</taxon>
        <taxon>Castorimorpha</taxon>
        <taxon>Castoridae</taxon>
        <taxon>Castor</taxon>
    </lineage>
</organism>
<gene>
    <name evidence="2" type="primary">LOC109680908</name>
</gene>
<name>A0AC58L797_CASCN</name>
<accession>A0AC58L797</accession>
<keyword evidence="1" id="KW-1185">Reference proteome</keyword>
<dbReference type="RefSeq" id="XP_073913029.1">
    <property type="nucleotide sequence ID" value="XM_074056928.1"/>
</dbReference>